<evidence type="ECO:0000313" key="4">
    <source>
        <dbReference type="Proteomes" id="UP001642260"/>
    </source>
</evidence>
<feature type="compositionally biased region" description="Acidic residues" evidence="1">
    <location>
        <begin position="232"/>
        <end position="245"/>
    </location>
</feature>
<feature type="compositionally biased region" description="Basic and acidic residues" evidence="1">
    <location>
        <begin position="74"/>
        <end position="98"/>
    </location>
</feature>
<feature type="domain" description="DUF287" evidence="2">
    <location>
        <begin position="121"/>
        <end position="171"/>
    </location>
</feature>
<dbReference type="Pfam" id="PF03384">
    <property type="entry name" value="DUF287"/>
    <property type="match status" value="1"/>
</dbReference>
<name>A0ABC8LNH4_ERUVS</name>
<feature type="compositionally biased region" description="Basic and acidic residues" evidence="1">
    <location>
        <begin position="323"/>
        <end position="333"/>
    </location>
</feature>
<dbReference type="EMBL" id="CAKOAT010646265">
    <property type="protein sequence ID" value="CAH8385063.1"/>
    <property type="molecule type" value="Genomic_DNA"/>
</dbReference>
<organism evidence="3 4">
    <name type="scientific">Eruca vesicaria subsp. sativa</name>
    <name type="common">Garden rocket</name>
    <name type="synonym">Eruca sativa</name>
    <dbReference type="NCBI Taxonomy" id="29727"/>
    <lineage>
        <taxon>Eukaryota</taxon>
        <taxon>Viridiplantae</taxon>
        <taxon>Streptophyta</taxon>
        <taxon>Embryophyta</taxon>
        <taxon>Tracheophyta</taxon>
        <taxon>Spermatophyta</taxon>
        <taxon>Magnoliopsida</taxon>
        <taxon>eudicotyledons</taxon>
        <taxon>Gunneridae</taxon>
        <taxon>Pentapetalae</taxon>
        <taxon>rosids</taxon>
        <taxon>malvids</taxon>
        <taxon>Brassicales</taxon>
        <taxon>Brassicaceae</taxon>
        <taxon>Brassiceae</taxon>
        <taxon>Eruca</taxon>
    </lineage>
</organism>
<feature type="region of interest" description="Disordered" evidence="1">
    <location>
        <begin position="230"/>
        <end position="343"/>
    </location>
</feature>
<evidence type="ECO:0000259" key="2">
    <source>
        <dbReference type="Pfam" id="PF03384"/>
    </source>
</evidence>
<proteinExistence type="predicted"/>
<feature type="region of interest" description="Disordered" evidence="1">
    <location>
        <begin position="1"/>
        <end position="98"/>
    </location>
</feature>
<reference evidence="3 4" key="1">
    <citation type="submission" date="2022-03" db="EMBL/GenBank/DDBJ databases">
        <authorList>
            <person name="Macdonald S."/>
            <person name="Ahmed S."/>
            <person name="Newling K."/>
        </authorList>
    </citation>
    <scope>NUCLEOTIDE SEQUENCE [LARGE SCALE GENOMIC DNA]</scope>
</reference>
<evidence type="ECO:0000313" key="3">
    <source>
        <dbReference type="EMBL" id="CAH8385063.1"/>
    </source>
</evidence>
<accession>A0ABC8LNH4</accession>
<protein>
    <recommendedName>
        <fullName evidence="2">DUF287 domain-containing protein</fullName>
    </recommendedName>
</protein>
<gene>
    <name evidence="3" type="ORF">ERUC_LOCUS37546</name>
</gene>
<dbReference type="AlphaFoldDB" id="A0ABC8LNH4"/>
<evidence type="ECO:0000256" key="1">
    <source>
        <dbReference type="SAM" id="MobiDB-lite"/>
    </source>
</evidence>
<dbReference type="InterPro" id="IPR005048">
    <property type="entry name" value="DUF287"/>
</dbReference>
<feature type="compositionally biased region" description="Acidic residues" evidence="1">
    <location>
        <begin position="41"/>
        <end position="73"/>
    </location>
</feature>
<sequence>MLNLDDPKAKEYGSSSVGGEETAMISESEEENESEKNASEKEEEEESGEVGEENIGEEEKDSGDEEKEVGEEVNEPKDEEKKMKWSPEKMTKKRKEERPNYQYENMKLSRMQSEILRKKEIASILIATATEKELLESIGMNKESCWADDEDDAAVDRWTKIIHKGKKKISLKNSSPSILGLVQLRLKVPPFLILRDHPIMQNMVFLMQNSVKAPGVKDLKALEARISNVLRDEEESDTPSEEDGGDYSLEKDKDDNASEEDGDDIPSQKDEDDGDIPSEKIEDGGSYDDIVLDITKQVQSEHGNGDDEMDDTAEMSAAAALVESEKSEKVNTEKKKKKKRVRIDDGKEIVPEKAKGWR</sequence>
<comment type="caution">
    <text evidence="3">The sequence shown here is derived from an EMBL/GenBank/DDBJ whole genome shotgun (WGS) entry which is preliminary data.</text>
</comment>
<feature type="compositionally biased region" description="Basic and acidic residues" evidence="1">
    <location>
        <begin position="1"/>
        <end position="11"/>
    </location>
</feature>
<dbReference type="Proteomes" id="UP001642260">
    <property type="component" value="Unassembled WGS sequence"/>
</dbReference>
<feature type="compositionally biased region" description="Acidic residues" evidence="1">
    <location>
        <begin position="257"/>
        <end position="276"/>
    </location>
</feature>
<keyword evidence="4" id="KW-1185">Reference proteome</keyword>